<evidence type="ECO:0000256" key="1">
    <source>
        <dbReference type="SAM" id="MobiDB-lite"/>
    </source>
</evidence>
<protein>
    <submittedName>
        <fullName evidence="3">Putative secreted protein</fullName>
    </submittedName>
</protein>
<evidence type="ECO:0000313" key="3">
    <source>
        <dbReference type="EMBL" id="MXU97511.1"/>
    </source>
</evidence>
<feature type="chain" id="PRO_5025443700" evidence="2">
    <location>
        <begin position="24"/>
        <end position="273"/>
    </location>
</feature>
<feature type="compositionally biased region" description="Polar residues" evidence="1">
    <location>
        <begin position="229"/>
        <end position="244"/>
    </location>
</feature>
<feature type="region of interest" description="Disordered" evidence="1">
    <location>
        <begin position="208"/>
        <end position="273"/>
    </location>
</feature>
<proteinExistence type="predicted"/>
<accession>A0A6B0V750</accession>
<sequence>MDLGGRRLLQLLQVFALLAQDEAVVLLGDLDAARGLRLEGPHDVSTSQGDVTLPARDQHCEREVAGGAHFDGGLGVPHDVRTDLGLLPQVPKALRARLAETTLLAWHMKDLGDDGRLDVHPLVPLSQAARAARHLGYGLLLGQRRKHLVVAEAPRAGRAGGGRGGAGRARLLRQGAPRIPTTSGGQRHRRALQVQVRIHCGWGLVQSQTVQQARGPESSRGRENVGEVANNTPKPCRGRQTSALSPKREKKRQPQPSSRTKKVFRTVSVGAVL</sequence>
<dbReference type="EMBL" id="GIFC01015428">
    <property type="protein sequence ID" value="MXU97511.1"/>
    <property type="molecule type" value="Transcribed_RNA"/>
</dbReference>
<reference evidence="3" key="1">
    <citation type="submission" date="2019-12" db="EMBL/GenBank/DDBJ databases">
        <title>An insight into the sialome of adult female Ixodes ricinus ticks feeding for 6 days.</title>
        <authorList>
            <person name="Perner J."/>
            <person name="Ribeiro J.M.C."/>
        </authorList>
    </citation>
    <scope>NUCLEOTIDE SEQUENCE</scope>
    <source>
        <strain evidence="3">Semi-engorged</strain>
        <tissue evidence="3">Salivary glands</tissue>
    </source>
</reference>
<name>A0A6B0V750_IXORI</name>
<feature type="signal peptide" evidence="2">
    <location>
        <begin position="1"/>
        <end position="23"/>
    </location>
</feature>
<keyword evidence="2" id="KW-0732">Signal</keyword>
<dbReference type="AlphaFoldDB" id="A0A6B0V750"/>
<organism evidence="3">
    <name type="scientific">Ixodes ricinus</name>
    <name type="common">Common tick</name>
    <name type="synonym">Acarus ricinus</name>
    <dbReference type="NCBI Taxonomy" id="34613"/>
    <lineage>
        <taxon>Eukaryota</taxon>
        <taxon>Metazoa</taxon>
        <taxon>Ecdysozoa</taxon>
        <taxon>Arthropoda</taxon>
        <taxon>Chelicerata</taxon>
        <taxon>Arachnida</taxon>
        <taxon>Acari</taxon>
        <taxon>Parasitiformes</taxon>
        <taxon>Ixodida</taxon>
        <taxon>Ixodoidea</taxon>
        <taxon>Ixodidae</taxon>
        <taxon>Ixodinae</taxon>
        <taxon>Ixodes</taxon>
    </lineage>
</organism>
<feature type="compositionally biased region" description="Basic residues" evidence="1">
    <location>
        <begin position="248"/>
        <end position="264"/>
    </location>
</feature>
<evidence type="ECO:0000256" key="2">
    <source>
        <dbReference type="SAM" id="SignalP"/>
    </source>
</evidence>